<keyword evidence="1" id="KW-0694">RNA-binding</keyword>
<dbReference type="InterPro" id="IPR036986">
    <property type="entry name" value="S4_RNA-bd_sf"/>
</dbReference>
<gene>
    <name evidence="2" type="ORF">DCF15_02555</name>
</gene>
<dbReference type="GO" id="GO:0003723">
    <property type="term" value="F:RNA binding"/>
    <property type="evidence" value="ECO:0007669"/>
    <property type="project" value="UniProtKB-KW"/>
</dbReference>
<dbReference type="AlphaFoldDB" id="A0A2W4ZZB1"/>
<sequence>MSSKVAEFIKLDQFLKVTDVARSGGDAKLLIRSGEVSVNGEMELRRGRKLYDQDVVTIDDDVSFTVEISAQTPRDKGRDDDETPL</sequence>
<name>A0A2W4ZZB1_9CYAN</name>
<reference evidence="3" key="1">
    <citation type="submission" date="2018-04" db="EMBL/GenBank/DDBJ databases">
        <authorList>
            <person name="Cornet L."/>
        </authorList>
    </citation>
    <scope>NUCLEOTIDE SEQUENCE [LARGE SCALE GENOMIC DNA]</scope>
</reference>
<dbReference type="SUPFAM" id="SSF55174">
    <property type="entry name" value="Alpha-L RNA-binding motif"/>
    <property type="match status" value="1"/>
</dbReference>
<dbReference type="PROSITE" id="PS50889">
    <property type="entry name" value="S4"/>
    <property type="match status" value="1"/>
</dbReference>
<evidence type="ECO:0000313" key="3">
    <source>
        <dbReference type="Proteomes" id="UP000249794"/>
    </source>
</evidence>
<dbReference type="EMBL" id="QBMP01000013">
    <property type="protein sequence ID" value="PZO60258.1"/>
    <property type="molecule type" value="Genomic_DNA"/>
</dbReference>
<proteinExistence type="predicted"/>
<reference evidence="2 3" key="2">
    <citation type="submission" date="2018-06" db="EMBL/GenBank/DDBJ databases">
        <title>Metagenomic assembly of (sub)arctic Cyanobacteria and their associated microbiome from non-axenic cultures.</title>
        <authorList>
            <person name="Baurain D."/>
        </authorList>
    </citation>
    <scope>NUCLEOTIDE SEQUENCE [LARGE SCALE GENOMIC DNA]</scope>
    <source>
        <strain evidence="2">ULC027bin1</strain>
    </source>
</reference>
<dbReference type="Proteomes" id="UP000249794">
    <property type="component" value="Unassembled WGS sequence"/>
</dbReference>
<evidence type="ECO:0000313" key="2">
    <source>
        <dbReference type="EMBL" id="PZO60258.1"/>
    </source>
</evidence>
<comment type="caution">
    <text evidence="2">The sequence shown here is derived from an EMBL/GenBank/DDBJ whole genome shotgun (WGS) entry which is preliminary data.</text>
</comment>
<dbReference type="Gene3D" id="3.10.290.10">
    <property type="entry name" value="RNA-binding S4 domain"/>
    <property type="match status" value="1"/>
</dbReference>
<evidence type="ECO:0000256" key="1">
    <source>
        <dbReference type="PROSITE-ProRule" id="PRU00182"/>
    </source>
</evidence>
<dbReference type="Pfam" id="PF13275">
    <property type="entry name" value="S4_2"/>
    <property type="match status" value="1"/>
</dbReference>
<organism evidence="2 3">
    <name type="scientific">Phormidesmis priestleyi</name>
    <dbReference type="NCBI Taxonomy" id="268141"/>
    <lineage>
        <taxon>Bacteria</taxon>
        <taxon>Bacillati</taxon>
        <taxon>Cyanobacteriota</taxon>
        <taxon>Cyanophyceae</taxon>
        <taxon>Leptolyngbyales</taxon>
        <taxon>Leptolyngbyaceae</taxon>
        <taxon>Phormidesmis</taxon>
    </lineage>
</organism>
<accession>A0A2W4ZZB1</accession>
<protein>
    <submittedName>
        <fullName evidence="2">RNA-binding protein</fullName>
    </submittedName>
</protein>
<dbReference type="CDD" id="cd00165">
    <property type="entry name" value="S4"/>
    <property type="match status" value="1"/>
</dbReference>